<dbReference type="Pfam" id="PF13426">
    <property type="entry name" value="PAS_9"/>
    <property type="match status" value="2"/>
</dbReference>
<keyword evidence="13" id="KW-1185">Reference proteome</keyword>
<dbReference type="CDD" id="cd00082">
    <property type="entry name" value="HisKA"/>
    <property type="match status" value="1"/>
</dbReference>
<protein>
    <recommendedName>
        <fullName evidence="2">histidine kinase</fullName>
        <ecNumber evidence="2">2.7.13.3</ecNumber>
    </recommendedName>
</protein>
<evidence type="ECO:0000259" key="11">
    <source>
        <dbReference type="PROSITE" id="PS50112"/>
    </source>
</evidence>
<name>A0A1W1XKX0_9CLOT</name>
<evidence type="ECO:0000256" key="9">
    <source>
        <dbReference type="SAM" id="Coils"/>
    </source>
</evidence>
<dbReference type="SUPFAM" id="SSF55785">
    <property type="entry name" value="PYP-like sensor domain (PAS domain)"/>
    <property type="match status" value="1"/>
</dbReference>
<dbReference type="PROSITE" id="PS50112">
    <property type="entry name" value="PAS"/>
    <property type="match status" value="1"/>
</dbReference>
<dbReference type="InterPro" id="IPR003594">
    <property type="entry name" value="HATPase_dom"/>
</dbReference>
<dbReference type="SUPFAM" id="SSF55874">
    <property type="entry name" value="ATPase domain of HSP90 chaperone/DNA topoisomerase II/histidine kinase"/>
    <property type="match status" value="1"/>
</dbReference>
<reference evidence="12 13" key="1">
    <citation type="submission" date="2017-04" db="EMBL/GenBank/DDBJ databases">
        <authorList>
            <person name="Afonso C.L."/>
            <person name="Miller P.J."/>
            <person name="Scott M.A."/>
            <person name="Spackman E."/>
            <person name="Goraichik I."/>
            <person name="Dimitrov K.M."/>
            <person name="Suarez D.L."/>
            <person name="Swayne D.E."/>
        </authorList>
    </citation>
    <scope>NUCLEOTIDE SEQUENCE [LARGE SCALE GENOMIC DNA]</scope>
    <source>
        <strain evidence="12 13">DSM 12555</strain>
    </source>
</reference>
<evidence type="ECO:0000256" key="5">
    <source>
        <dbReference type="ARBA" id="ARBA00022741"/>
    </source>
</evidence>
<dbReference type="FunFam" id="3.30.565.10:FF:000037">
    <property type="entry name" value="Hybrid sensor histidine kinase/response regulator"/>
    <property type="match status" value="1"/>
</dbReference>
<dbReference type="Pfam" id="PF00512">
    <property type="entry name" value="HisKA"/>
    <property type="match status" value="1"/>
</dbReference>
<dbReference type="SUPFAM" id="SSF47384">
    <property type="entry name" value="Homodimeric domain of signal transducing histidine kinase"/>
    <property type="match status" value="1"/>
</dbReference>
<keyword evidence="6 12" id="KW-0418">Kinase</keyword>
<dbReference type="InterPro" id="IPR005467">
    <property type="entry name" value="His_kinase_dom"/>
</dbReference>
<accession>A0A1W1XKX0</accession>
<dbReference type="AlphaFoldDB" id="A0A1W1XKX0"/>
<dbReference type="GO" id="GO:0005524">
    <property type="term" value="F:ATP binding"/>
    <property type="evidence" value="ECO:0007669"/>
    <property type="project" value="UniProtKB-KW"/>
</dbReference>
<dbReference type="PRINTS" id="PR00344">
    <property type="entry name" value="BCTRLSENSOR"/>
</dbReference>
<organism evidence="12 13">
    <name type="scientific">Clostridium acidisoli DSM 12555</name>
    <dbReference type="NCBI Taxonomy" id="1121291"/>
    <lineage>
        <taxon>Bacteria</taxon>
        <taxon>Bacillati</taxon>
        <taxon>Bacillota</taxon>
        <taxon>Clostridia</taxon>
        <taxon>Eubacteriales</taxon>
        <taxon>Clostridiaceae</taxon>
        <taxon>Clostridium</taxon>
    </lineage>
</organism>
<dbReference type="Pfam" id="PF02518">
    <property type="entry name" value="HATPase_c"/>
    <property type="match status" value="1"/>
</dbReference>
<dbReference type="Gene3D" id="3.30.450.20">
    <property type="entry name" value="PAS domain"/>
    <property type="match status" value="1"/>
</dbReference>
<dbReference type="Gene3D" id="1.10.287.130">
    <property type="match status" value="1"/>
</dbReference>
<keyword evidence="9" id="KW-0175">Coiled coil</keyword>
<proteinExistence type="predicted"/>
<keyword evidence="4" id="KW-0808">Transferase</keyword>
<evidence type="ECO:0000256" key="4">
    <source>
        <dbReference type="ARBA" id="ARBA00022679"/>
    </source>
</evidence>
<dbReference type="SMART" id="SM00387">
    <property type="entry name" value="HATPase_c"/>
    <property type="match status" value="1"/>
</dbReference>
<dbReference type="GO" id="GO:0000155">
    <property type="term" value="F:phosphorelay sensor kinase activity"/>
    <property type="evidence" value="ECO:0007669"/>
    <property type="project" value="InterPro"/>
</dbReference>
<dbReference type="InterPro" id="IPR003661">
    <property type="entry name" value="HisK_dim/P_dom"/>
</dbReference>
<evidence type="ECO:0000259" key="10">
    <source>
        <dbReference type="PROSITE" id="PS50109"/>
    </source>
</evidence>
<feature type="domain" description="PAS" evidence="11">
    <location>
        <begin position="15"/>
        <end position="48"/>
    </location>
</feature>
<dbReference type="RefSeq" id="WP_084116072.1">
    <property type="nucleotide sequence ID" value="NZ_FWXH01000007.1"/>
</dbReference>
<dbReference type="SMART" id="SM00388">
    <property type="entry name" value="HisKA"/>
    <property type="match status" value="1"/>
</dbReference>
<dbReference type="InterPro" id="IPR000014">
    <property type="entry name" value="PAS"/>
</dbReference>
<keyword evidence="3" id="KW-0597">Phosphoprotein</keyword>
<dbReference type="CDD" id="cd00075">
    <property type="entry name" value="HATPase"/>
    <property type="match status" value="1"/>
</dbReference>
<dbReference type="InterPro" id="IPR036097">
    <property type="entry name" value="HisK_dim/P_sf"/>
</dbReference>
<dbReference type="PROSITE" id="PS50109">
    <property type="entry name" value="HIS_KIN"/>
    <property type="match status" value="1"/>
</dbReference>
<dbReference type="InterPro" id="IPR035965">
    <property type="entry name" value="PAS-like_dom_sf"/>
</dbReference>
<feature type="coiled-coil region" evidence="9">
    <location>
        <begin position="221"/>
        <end position="248"/>
    </location>
</feature>
<gene>
    <name evidence="12" type="ORF">SAMN02745134_02241</name>
</gene>
<dbReference type="EMBL" id="FWXH01000007">
    <property type="protein sequence ID" value="SMC24629.1"/>
    <property type="molecule type" value="Genomic_DNA"/>
</dbReference>
<dbReference type="Gene3D" id="3.30.565.10">
    <property type="entry name" value="Histidine kinase-like ATPase, C-terminal domain"/>
    <property type="match status" value="1"/>
</dbReference>
<keyword evidence="8" id="KW-0902">Two-component regulatory system</keyword>
<evidence type="ECO:0000256" key="6">
    <source>
        <dbReference type="ARBA" id="ARBA00022777"/>
    </source>
</evidence>
<evidence type="ECO:0000256" key="3">
    <source>
        <dbReference type="ARBA" id="ARBA00022553"/>
    </source>
</evidence>
<evidence type="ECO:0000313" key="12">
    <source>
        <dbReference type="EMBL" id="SMC24629.1"/>
    </source>
</evidence>
<dbReference type="PANTHER" id="PTHR43547">
    <property type="entry name" value="TWO-COMPONENT HISTIDINE KINASE"/>
    <property type="match status" value="1"/>
</dbReference>
<evidence type="ECO:0000256" key="2">
    <source>
        <dbReference type="ARBA" id="ARBA00012438"/>
    </source>
</evidence>
<keyword evidence="7" id="KW-0067">ATP-binding</keyword>
<comment type="catalytic activity">
    <reaction evidence="1">
        <text>ATP + protein L-histidine = ADP + protein N-phospho-L-histidine.</text>
        <dbReference type="EC" id="2.7.13.3"/>
    </reaction>
</comment>
<sequence>MCISNNELACLYFSNNKVVRVNNAFIKLTGYDENQFLGKSSTEVFKILRSNITGELEINEGNGLDCFIFTKSLAVKSVTISNEYRLNGEAKYCFTEKEEFDLNNNNYINEIYNSDLIGLAMYSYPEMILLKANEKYLYHLCKTFNIEKNCIGMKKEYIMRNYNKGDIEGFWKKIIQSGEVYHNRKMKVIDTYGKHSYWDITVVPIRAHGDIKYLAETIIDVAEESVNIKNSEENLINYEKQLSMVFNNIKLPVICVSYPDFFIKKINNEGLRLLRSLKKSNFLNVGNSFENKIKFSNEDNIECINQMIKTKTVVNLKKFTVKLDDKVKYYKISYQPILDMNSEVSEFFIIAIDITNEEEEMNEVRKSIEARENSFSFIVHEFRTPLTTLSATIQLIECVYKSEISDKLEKYIKMMNRNVNQQLRLVNNLLDITRAETGYLKVHSENRDIVSMTKEIIKSINTFAKSKNISVKFNCKLKQKVIAIDDEKYERILLNLLSNAIKYTPEHKNIEVGIVIKNNNFVDIIVKDDGVGIAKEKQSIIFNRFGQSESVLTRKSEGTGIGLYLVKLLVKALGGNITLTSEENIGSTFIISLPDIKIEFKKEKNLQEFTNNRLVQNMKVEFSTIYLE</sequence>
<feature type="domain" description="Histidine kinase" evidence="10">
    <location>
        <begin position="377"/>
        <end position="597"/>
    </location>
</feature>
<dbReference type="InterPro" id="IPR004358">
    <property type="entry name" value="Sig_transdc_His_kin-like_C"/>
</dbReference>
<evidence type="ECO:0000256" key="7">
    <source>
        <dbReference type="ARBA" id="ARBA00022840"/>
    </source>
</evidence>
<dbReference type="EC" id="2.7.13.3" evidence="2"/>
<dbReference type="STRING" id="1121291.SAMN02745134_02241"/>
<evidence type="ECO:0000256" key="1">
    <source>
        <dbReference type="ARBA" id="ARBA00000085"/>
    </source>
</evidence>
<dbReference type="Proteomes" id="UP000192468">
    <property type="component" value="Unassembled WGS sequence"/>
</dbReference>
<evidence type="ECO:0000313" key="13">
    <source>
        <dbReference type="Proteomes" id="UP000192468"/>
    </source>
</evidence>
<dbReference type="InterPro" id="IPR036890">
    <property type="entry name" value="HATPase_C_sf"/>
</dbReference>
<dbReference type="PANTHER" id="PTHR43547:SF2">
    <property type="entry name" value="HYBRID SIGNAL TRANSDUCTION HISTIDINE KINASE C"/>
    <property type="match status" value="1"/>
</dbReference>
<keyword evidence="5" id="KW-0547">Nucleotide-binding</keyword>
<dbReference type="OrthoDB" id="9813394at2"/>
<evidence type="ECO:0000256" key="8">
    <source>
        <dbReference type="ARBA" id="ARBA00023012"/>
    </source>
</evidence>